<dbReference type="InterPro" id="IPR003594">
    <property type="entry name" value="HATPase_dom"/>
</dbReference>
<dbReference type="EMBL" id="SLUO01000005">
    <property type="protein sequence ID" value="TCL59046.1"/>
    <property type="molecule type" value="Genomic_DNA"/>
</dbReference>
<dbReference type="InterPro" id="IPR036641">
    <property type="entry name" value="HPT_dom_sf"/>
</dbReference>
<dbReference type="CDD" id="cd17546">
    <property type="entry name" value="REC_hyHK_CKI1_RcsC-like"/>
    <property type="match status" value="1"/>
</dbReference>
<dbReference type="Gene3D" id="3.30.565.10">
    <property type="entry name" value="Histidine kinase-like ATPase, C-terminal domain"/>
    <property type="match status" value="1"/>
</dbReference>
<dbReference type="CDD" id="cd00082">
    <property type="entry name" value="HisKA"/>
    <property type="match status" value="1"/>
</dbReference>
<evidence type="ECO:0000256" key="5">
    <source>
        <dbReference type="ARBA" id="ARBA00022475"/>
    </source>
</evidence>
<comment type="catalytic activity">
    <reaction evidence="1">
        <text>ATP + protein L-histidine = ADP + protein N-phospho-L-histidine.</text>
        <dbReference type="EC" id="2.7.13.3"/>
    </reaction>
</comment>
<keyword evidence="10" id="KW-0067">ATP-binding</keyword>
<dbReference type="Gene3D" id="1.20.120.160">
    <property type="entry name" value="HPT domain"/>
    <property type="match status" value="1"/>
</dbReference>
<feature type="domain" description="Response regulatory" evidence="19">
    <location>
        <begin position="496"/>
        <end position="611"/>
    </location>
</feature>
<dbReference type="STRING" id="1469948.GCA_000732725_01927"/>
<keyword evidence="8" id="KW-0547">Nucleotide-binding</keyword>
<evidence type="ECO:0000256" key="14">
    <source>
        <dbReference type="ARBA" id="ARBA00024867"/>
    </source>
</evidence>
<dbReference type="Pfam" id="PF00072">
    <property type="entry name" value="Response_reg"/>
    <property type="match status" value="1"/>
</dbReference>
<feature type="transmembrane region" description="Helical" evidence="17">
    <location>
        <begin position="81"/>
        <end position="102"/>
    </location>
</feature>
<dbReference type="SMART" id="SM00387">
    <property type="entry name" value="HATPase_c"/>
    <property type="match status" value="1"/>
</dbReference>
<dbReference type="CDD" id="cd16922">
    <property type="entry name" value="HATPase_EvgS-ArcB-TorS-like"/>
    <property type="match status" value="1"/>
</dbReference>
<evidence type="ECO:0000256" key="8">
    <source>
        <dbReference type="ARBA" id="ARBA00022741"/>
    </source>
</evidence>
<evidence type="ECO:0000256" key="10">
    <source>
        <dbReference type="ARBA" id="ARBA00022840"/>
    </source>
</evidence>
<evidence type="ECO:0000256" key="17">
    <source>
        <dbReference type="SAM" id="Phobius"/>
    </source>
</evidence>
<evidence type="ECO:0000256" key="15">
    <source>
        <dbReference type="PROSITE-ProRule" id="PRU00110"/>
    </source>
</evidence>
<accession>A0A4R1R153</accession>
<evidence type="ECO:0000256" key="11">
    <source>
        <dbReference type="ARBA" id="ARBA00022989"/>
    </source>
</evidence>
<dbReference type="InterPro" id="IPR036097">
    <property type="entry name" value="HisK_dim/P_sf"/>
</dbReference>
<dbReference type="RefSeq" id="WP_051869373.1">
    <property type="nucleotide sequence ID" value="NZ_JPNB01000001.1"/>
</dbReference>
<keyword evidence="22" id="KW-1185">Reference proteome</keyword>
<dbReference type="InterPro" id="IPR011006">
    <property type="entry name" value="CheY-like_superfamily"/>
</dbReference>
<keyword evidence="6 16" id="KW-0597">Phosphoprotein</keyword>
<evidence type="ECO:0000256" key="1">
    <source>
        <dbReference type="ARBA" id="ARBA00000085"/>
    </source>
</evidence>
<evidence type="ECO:0000259" key="19">
    <source>
        <dbReference type="PROSITE" id="PS50110"/>
    </source>
</evidence>
<evidence type="ECO:0000256" key="12">
    <source>
        <dbReference type="ARBA" id="ARBA00023012"/>
    </source>
</evidence>
<dbReference type="GO" id="GO:0005524">
    <property type="term" value="F:ATP binding"/>
    <property type="evidence" value="ECO:0007669"/>
    <property type="project" value="UniProtKB-KW"/>
</dbReference>
<dbReference type="Pfam" id="PF01627">
    <property type="entry name" value="Hpt"/>
    <property type="match status" value="1"/>
</dbReference>
<keyword evidence="9" id="KW-0418">Kinase</keyword>
<keyword evidence="7 17" id="KW-0812">Transmembrane</keyword>
<feature type="transmembrane region" description="Helical" evidence="17">
    <location>
        <begin position="159"/>
        <end position="178"/>
    </location>
</feature>
<dbReference type="PANTHER" id="PTHR45339">
    <property type="entry name" value="HYBRID SIGNAL TRANSDUCTION HISTIDINE KINASE J"/>
    <property type="match status" value="1"/>
</dbReference>
<evidence type="ECO:0000259" key="20">
    <source>
        <dbReference type="PROSITE" id="PS50894"/>
    </source>
</evidence>
<comment type="subcellular location">
    <subcellularLocation>
        <location evidence="2">Cell membrane</location>
        <topology evidence="2">Multi-pass membrane protein</topology>
    </subcellularLocation>
</comment>
<dbReference type="InterPro" id="IPR001789">
    <property type="entry name" value="Sig_transdc_resp-reg_receiver"/>
</dbReference>
<dbReference type="PRINTS" id="PR00344">
    <property type="entry name" value="BCTRLSENSOR"/>
</dbReference>
<keyword evidence="11 17" id="KW-1133">Transmembrane helix</keyword>
<evidence type="ECO:0000256" key="2">
    <source>
        <dbReference type="ARBA" id="ARBA00004651"/>
    </source>
</evidence>
<keyword evidence="5" id="KW-1003">Cell membrane</keyword>
<dbReference type="PANTHER" id="PTHR45339:SF1">
    <property type="entry name" value="HYBRID SIGNAL TRANSDUCTION HISTIDINE KINASE J"/>
    <property type="match status" value="1"/>
</dbReference>
<gene>
    <name evidence="21" type="ORF">EDD76_105222</name>
</gene>
<proteinExistence type="predicted"/>
<evidence type="ECO:0000313" key="21">
    <source>
        <dbReference type="EMBL" id="TCL59046.1"/>
    </source>
</evidence>
<dbReference type="InterPro" id="IPR036890">
    <property type="entry name" value="HATPase_C_sf"/>
</dbReference>
<dbReference type="SMART" id="SM00448">
    <property type="entry name" value="REC"/>
    <property type="match status" value="1"/>
</dbReference>
<dbReference type="SUPFAM" id="SSF47226">
    <property type="entry name" value="Histidine-containing phosphotransfer domain, HPT domain"/>
    <property type="match status" value="1"/>
</dbReference>
<dbReference type="Pfam" id="PF00512">
    <property type="entry name" value="HisKA"/>
    <property type="match status" value="1"/>
</dbReference>
<sequence>MKYHNDNDNVRIDRIFSTIDFEFSKVDTGMGINMTNKRNFLDKFFSRELDVRVRMFNVLAIAGIIVSFISAMASIVNSEGLVSFLVSLTAAFVAYTLMCYASKSGKYQLCYIIAIMAVFFFCFTFIFMVGGGYHGAMPFFYILAIVFTIYMLEGKQAILIAGAELIYYTGLCLLAYFFPDSVSDIDTEFYKLLEVMTGFWAVSLILGATMYQQFGMYKQQQRELEAGKEKALHLSEAKSNFLANMSHEIRTPINVMLGMNEMVLRESDSRQIREYGRNIQNAGKTLLLLINNILDVSKIEAGKLEVVEESYQTASLIEELSVIGTELAGRNGLAFWTEVDEALPSMLTGDWIHIKQVAANFLSNAAKYTKHGDVVLRVSGRPGEQEDKMFLCISVSDTGIGIKEDDIPVLFDAFTRVDMSVNHGVEGTGLGLTIARELMQLMDGCIHVESKWGKGSTFSAKIPQRIADSTPICKQKRRAAGELEKETHSFIAPDASILVVDDSKENLQVIRSLLSRTMLRVDTVNSGAKALEEAKHMRYDMIFMDYMMPEMDGMETLGQLLELPGFHTPVVALTANVISGVREKLLEAGFCRYLSKPIMWNEIESVLRELLPKELVTENKASEREAFPADLKNKLALELPPYGIRLEDGLHYLGGDMRQYGKLAQFFIENYSSAKEEIRSFSAEGGWENMKYCVHSLKSKAKAVGANDLSDTAAKLERLCAEKDNRHMEAVLPLLYYEWSRAREGLDLLNGRLEELMPETAEAHSSNLSNLEGLMKLLDHHRHPDALEALDHLIAEAQDPEITARLKEVWELVEEVEFEQAKRILSTMLGGDDNGR</sequence>
<keyword evidence="12" id="KW-0902">Two-component regulatory system</keyword>
<evidence type="ECO:0000256" key="4">
    <source>
        <dbReference type="ARBA" id="ARBA00018672"/>
    </source>
</evidence>
<dbReference type="Gene3D" id="3.40.50.2300">
    <property type="match status" value="1"/>
</dbReference>
<comment type="function">
    <text evidence="14">May play the central regulatory role in sporulation. It may be an element of the effector pathway responsible for the activation of sporulation genes in response to nutritional stress. Spo0A may act in concert with spo0H (a sigma factor) to control the expression of some genes that are critical to the sporulation process.</text>
</comment>
<feature type="modified residue" description="Phosphohistidine" evidence="15">
    <location>
        <position position="695"/>
    </location>
</feature>
<evidence type="ECO:0000256" key="16">
    <source>
        <dbReference type="PROSITE-ProRule" id="PRU00169"/>
    </source>
</evidence>
<feature type="transmembrane region" description="Helical" evidence="17">
    <location>
        <begin position="109"/>
        <end position="129"/>
    </location>
</feature>
<name>A0A4R1R153_9FIRM</name>
<keyword evidence="9" id="KW-0808">Transferase</keyword>
<evidence type="ECO:0000313" key="22">
    <source>
        <dbReference type="Proteomes" id="UP000295718"/>
    </source>
</evidence>
<dbReference type="EC" id="2.7.13.3" evidence="3"/>
<evidence type="ECO:0000256" key="6">
    <source>
        <dbReference type="ARBA" id="ARBA00022553"/>
    </source>
</evidence>
<dbReference type="InterPro" id="IPR005467">
    <property type="entry name" value="His_kinase_dom"/>
</dbReference>
<feature type="transmembrane region" description="Helical" evidence="17">
    <location>
        <begin position="190"/>
        <end position="211"/>
    </location>
</feature>
<feature type="domain" description="HPt" evidence="20">
    <location>
        <begin position="656"/>
        <end position="749"/>
    </location>
</feature>
<dbReference type="InterPro" id="IPR008207">
    <property type="entry name" value="Sig_transdc_His_kin_Hpt_dom"/>
</dbReference>
<dbReference type="AlphaFoldDB" id="A0A4R1R153"/>
<dbReference type="Pfam" id="PF02518">
    <property type="entry name" value="HATPase_c"/>
    <property type="match status" value="1"/>
</dbReference>
<dbReference type="PROSITE" id="PS50894">
    <property type="entry name" value="HPT"/>
    <property type="match status" value="1"/>
</dbReference>
<evidence type="ECO:0000256" key="3">
    <source>
        <dbReference type="ARBA" id="ARBA00012438"/>
    </source>
</evidence>
<evidence type="ECO:0000256" key="7">
    <source>
        <dbReference type="ARBA" id="ARBA00022692"/>
    </source>
</evidence>
<evidence type="ECO:0000259" key="18">
    <source>
        <dbReference type="PROSITE" id="PS50109"/>
    </source>
</evidence>
<comment type="caution">
    <text evidence="21">The sequence shown here is derived from an EMBL/GenBank/DDBJ whole genome shotgun (WGS) entry which is preliminary data.</text>
</comment>
<dbReference type="PROSITE" id="PS50110">
    <property type="entry name" value="RESPONSE_REGULATORY"/>
    <property type="match status" value="1"/>
</dbReference>
<evidence type="ECO:0000256" key="9">
    <source>
        <dbReference type="ARBA" id="ARBA00022777"/>
    </source>
</evidence>
<dbReference type="GO" id="GO:0005886">
    <property type="term" value="C:plasma membrane"/>
    <property type="evidence" value="ECO:0007669"/>
    <property type="project" value="UniProtKB-SubCell"/>
</dbReference>
<dbReference type="Gene3D" id="1.10.287.130">
    <property type="match status" value="1"/>
</dbReference>
<dbReference type="SUPFAM" id="SSF47384">
    <property type="entry name" value="Homodimeric domain of signal transducing histidine kinase"/>
    <property type="match status" value="1"/>
</dbReference>
<dbReference type="SMART" id="SM00388">
    <property type="entry name" value="HisKA"/>
    <property type="match status" value="1"/>
</dbReference>
<dbReference type="InterPro" id="IPR003661">
    <property type="entry name" value="HisK_dim/P_dom"/>
</dbReference>
<keyword evidence="13 17" id="KW-0472">Membrane</keyword>
<reference evidence="21 22" key="1">
    <citation type="submission" date="2019-03" db="EMBL/GenBank/DDBJ databases">
        <title>Genomic Encyclopedia of Type Strains, Phase IV (KMG-IV): sequencing the most valuable type-strain genomes for metagenomic binning, comparative biology and taxonomic classification.</title>
        <authorList>
            <person name="Goeker M."/>
        </authorList>
    </citation>
    <scope>NUCLEOTIDE SEQUENCE [LARGE SCALE GENOMIC DNA]</scope>
    <source>
        <strain evidence="21 22">DSM 100556</strain>
    </source>
</reference>
<feature type="modified residue" description="4-aspartylphosphate" evidence="16">
    <location>
        <position position="545"/>
    </location>
</feature>
<dbReference type="Proteomes" id="UP000295718">
    <property type="component" value="Unassembled WGS sequence"/>
</dbReference>
<feature type="transmembrane region" description="Helical" evidence="17">
    <location>
        <begin position="55"/>
        <end position="75"/>
    </location>
</feature>
<dbReference type="InterPro" id="IPR004358">
    <property type="entry name" value="Sig_transdc_His_kin-like_C"/>
</dbReference>
<dbReference type="SUPFAM" id="SSF55874">
    <property type="entry name" value="ATPase domain of HSP90 chaperone/DNA topoisomerase II/histidine kinase"/>
    <property type="match status" value="1"/>
</dbReference>
<protein>
    <recommendedName>
        <fullName evidence="4">Stage 0 sporulation protein A homolog</fullName>
        <ecNumber evidence="3">2.7.13.3</ecNumber>
    </recommendedName>
</protein>
<feature type="domain" description="Histidine kinase" evidence="18">
    <location>
        <begin position="244"/>
        <end position="466"/>
    </location>
</feature>
<dbReference type="PROSITE" id="PS50109">
    <property type="entry name" value="HIS_KIN"/>
    <property type="match status" value="1"/>
</dbReference>
<evidence type="ECO:0000256" key="13">
    <source>
        <dbReference type="ARBA" id="ARBA00023136"/>
    </source>
</evidence>
<dbReference type="GO" id="GO:0000155">
    <property type="term" value="F:phosphorelay sensor kinase activity"/>
    <property type="evidence" value="ECO:0007669"/>
    <property type="project" value="InterPro"/>
</dbReference>
<dbReference type="SUPFAM" id="SSF52172">
    <property type="entry name" value="CheY-like"/>
    <property type="match status" value="1"/>
</dbReference>
<organism evidence="21 22">
    <name type="scientific">Kineothrix alysoides</name>
    <dbReference type="NCBI Taxonomy" id="1469948"/>
    <lineage>
        <taxon>Bacteria</taxon>
        <taxon>Bacillati</taxon>
        <taxon>Bacillota</taxon>
        <taxon>Clostridia</taxon>
        <taxon>Lachnospirales</taxon>
        <taxon>Lachnospiraceae</taxon>
        <taxon>Kineothrix</taxon>
    </lineage>
</organism>